<dbReference type="SMART" id="SM00089">
    <property type="entry name" value="PKD"/>
    <property type="match status" value="2"/>
</dbReference>
<reference evidence="6" key="1">
    <citation type="submission" date="2017-09" db="EMBL/GenBank/DDBJ databases">
        <title>Depth-based differentiation of microbial function through sediment-hosted aquifers and enrichment of novel symbionts in the deep terrestrial subsurface.</title>
        <authorList>
            <person name="Probst A.J."/>
            <person name="Ladd B."/>
            <person name="Jarett J.K."/>
            <person name="Geller-Mcgrath D.E."/>
            <person name="Sieber C.M.K."/>
            <person name="Emerson J.B."/>
            <person name="Anantharaman K."/>
            <person name="Thomas B.C."/>
            <person name="Malmstrom R."/>
            <person name="Stieglmeier M."/>
            <person name="Klingl A."/>
            <person name="Woyke T."/>
            <person name="Ryan C.M."/>
            <person name="Banfield J.F."/>
        </authorList>
    </citation>
    <scope>NUCLEOTIDE SEQUENCE [LARGE SCALE GENOMIC DNA]</scope>
</reference>
<dbReference type="InterPro" id="IPR022409">
    <property type="entry name" value="PKD/Chitinase_dom"/>
</dbReference>
<organism evidence="5 6">
    <name type="scientific">Candidatus Kaiserbacteria bacterium CG10_big_fil_rev_8_21_14_0_10_49_17</name>
    <dbReference type="NCBI Taxonomy" id="1974609"/>
    <lineage>
        <taxon>Bacteria</taxon>
        <taxon>Candidatus Kaiseribacteriota</taxon>
    </lineage>
</organism>
<dbReference type="SUPFAM" id="SSF49503">
    <property type="entry name" value="Cupredoxins"/>
    <property type="match status" value="1"/>
</dbReference>
<dbReference type="SUPFAM" id="SSF49299">
    <property type="entry name" value="PKD domain"/>
    <property type="match status" value="3"/>
</dbReference>
<evidence type="ECO:0000259" key="4">
    <source>
        <dbReference type="PROSITE" id="PS50093"/>
    </source>
</evidence>
<dbReference type="PANTHER" id="PTHR36507">
    <property type="entry name" value="BLL1555 PROTEIN"/>
    <property type="match status" value="1"/>
</dbReference>
<feature type="chain" id="PRO_5014636980" description="PKD domain-containing protein" evidence="3">
    <location>
        <begin position="30"/>
        <end position="580"/>
    </location>
</feature>
<evidence type="ECO:0000256" key="1">
    <source>
        <dbReference type="ARBA" id="ARBA00022723"/>
    </source>
</evidence>
<dbReference type="InterPro" id="IPR002477">
    <property type="entry name" value="Peptidoglycan-bd-like"/>
</dbReference>
<sequence>MEMQNISRFFYAPIVVAAAFLLLPSISSAAEITITIGDSTFSPKNVTINPGDTVKWVNNSSLSHTVTSDNGSFDSGTIAAGQTFSALFNAPGNYAYHCKFHGGIGGVGQSGVITVTSATVTPPPIAAPSPTGTSPTVAQLQAQVQALLNQVTALQAQAAANAGVGTVPSGAVFDSSSCPLVGRSLKRGSSGEDVTRLQQFLARDPSIYPEAIVSGYYGALTEKAVQRWQVKYNIVSSGTPDSTGFGVVGPRTAAAIALLCTTGSYGGIPGPTAAPTVGGFITVTPISGTAPLAVSIVATVNTTKSCTGATYTLDFGDGTPVQQIPVAAGNCAEFNQQFQHTYQYGGNYAIKLSAGGHETSATVTVAGPPPPVFTPNLPKESFSAFPLSGNAPLTVTFSGTVNSNDAGFCTGGCASTLDFGDGSAASINLPSSVGGWLNYSVQHTYTQSGGFKATLYQGGAGALQPIVGSATIIVTTGSPPTGTTTPTSFSYTTPSIVSSGTAAFTFTLAFNLPSSCTGYRLSWGDGTAEVIQNDGGSSCAQTAALKNLTHQYPQSGSYTITLKRGSDLSRIDDIALTVSN</sequence>
<dbReference type="EMBL" id="PFBJ01000009">
    <property type="protein sequence ID" value="PIT91144.1"/>
    <property type="molecule type" value="Genomic_DNA"/>
</dbReference>
<dbReference type="Pfam" id="PF00801">
    <property type="entry name" value="PKD"/>
    <property type="match status" value="1"/>
</dbReference>
<evidence type="ECO:0000256" key="3">
    <source>
        <dbReference type="SAM" id="SignalP"/>
    </source>
</evidence>
<feature type="signal peptide" evidence="3">
    <location>
        <begin position="1"/>
        <end position="29"/>
    </location>
</feature>
<proteinExistence type="predicted"/>
<dbReference type="InterPro" id="IPR013783">
    <property type="entry name" value="Ig-like_fold"/>
</dbReference>
<gene>
    <name evidence="5" type="ORF">COU17_01955</name>
</gene>
<dbReference type="Gene3D" id="1.10.101.10">
    <property type="entry name" value="PGBD-like superfamily/PGBD"/>
    <property type="match status" value="1"/>
</dbReference>
<dbReference type="SUPFAM" id="SSF47090">
    <property type="entry name" value="PGBD-like"/>
    <property type="match status" value="1"/>
</dbReference>
<keyword evidence="2" id="KW-0186">Copper</keyword>
<dbReference type="GO" id="GO:0009055">
    <property type="term" value="F:electron transfer activity"/>
    <property type="evidence" value="ECO:0007669"/>
    <property type="project" value="InterPro"/>
</dbReference>
<dbReference type="InterPro" id="IPR008972">
    <property type="entry name" value="Cupredoxin"/>
</dbReference>
<dbReference type="Gene3D" id="2.60.40.10">
    <property type="entry name" value="Immunoglobulins"/>
    <property type="match status" value="3"/>
</dbReference>
<evidence type="ECO:0000256" key="2">
    <source>
        <dbReference type="ARBA" id="ARBA00023008"/>
    </source>
</evidence>
<feature type="domain" description="PKD" evidence="4">
    <location>
        <begin position="513"/>
        <end position="562"/>
    </location>
</feature>
<feature type="domain" description="PKD" evidence="4">
    <location>
        <begin position="281"/>
        <end position="364"/>
    </location>
</feature>
<dbReference type="InterPro" id="IPR035986">
    <property type="entry name" value="PKD_dom_sf"/>
</dbReference>
<keyword evidence="1" id="KW-0479">Metal-binding</keyword>
<accession>A0A2M6WEH2</accession>
<protein>
    <recommendedName>
        <fullName evidence="4">PKD domain-containing protein</fullName>
    </recommendedName>
</protein>
<evidence type="ECO:0000313" key="5">
    <source>
        <dbReference type="EMBL" id="PIT91144.1"/>
    </source>
</evidence>
<dbReference type="InterPro" id="IPR052721">
    <property type="entry name" value="ET_Amicyanin"/>
</dbReference>
<dbReference type="AlphaFoldDB" id="A0A2M6WEH2"/>
<dbReference type="Pfam" id="PF00127">
    <property type="entry name" value="Copper-bind"/>
    <property type="match status" value="1"/>
</dbReference>
<dbReference type="PROSITE" id="PS50093">
    <property type="entry name" value="PKD"/>
    <property type="match status" value="2"/>
</dbReference>
<dbReference type="Pfam" id="PF01471">
    <property type="entry name" value="PG_binding_1"/>
    <property type="match status" value="1"/>
</dbReference>
<dbReference type="InterPro" id="IPR036366">
    <property type="entry name" value="PGBDSf"/>
</dbReference>
<dbReference type="GO" id="GO:0005507">
    <property type="term" value="F:copper ion binding"/>
    <property type="evidence" value="ECO:0007669"/>
    <property type="project" value="InterPro"/>
</dbReference>
<dbReference type="Gene3D" id="2.60.40.420">
    <property type="entry name" value="Cupredoxins - blue copper proteins"/>
    <property type="match status" value="1"/>
</dbReference>
<name>A0A2M6WEH2_9BACT</name>
<dbReference type="InterPro" id="IPR000601">
    <property type="entry name" value="PKD_dom"/>
</dbReference>
<dbReference type="Proteomes" id="UP000228809">
    <property type="component" value="Unassembled WGS sequence"/>
</dbReference>
<evidence type="ECO:0000313" key="6">
    <source>
        <dbReference type="Proteomes" id="UP000228809"/>
    </source>
</evidence>
<comment type="caution">
    <text evidence="5">The sequence shown here is derived from an EMBL/GenBank/DDBJ whole genome shotgun (WGS) entry which is preliminary data.</text>
</comment>
<dbReference type="InterPro" id="IPR036365">
    <property type="entry name" value="PGBD-like_sf"/>
</dbReference>
<dbReference type="InterPro" id="IPR000923">
    <property type="entry name" value="BlueCu_1"/>
</dbReference>
<keyword evidence="3" id="KW-0732">Signal</keyword>
<dbReference type="PANTHER" id="PTHR36507:SF1">
    <property type="entry name" value="BLL1555 PROTEIN"/>
    <property type="match status" value="1"/>
</dbReference>